<dbReference type="GO" id="GO:0006623">
    <property type="term" value="P:protein targeting to vacuole"/>
    <property type="evidence" value="ECO:0007669"/>
    <property type="project" value="TreeGrafter"/>
</dbReference>
<keyword evidence="2" id="KW-1133">Transmembrane helix</keyword>
<reference evidence="3 4" key="1">
    <citation type="submission" date="2015-01" db="EMBL/GenBank/DDBJ databases">
        <title>The Genome Sequence of Exophiala sideris CBS121828.</title>
        <authorList>
            <consortium name="The Broad Institute Genomics Platform"/>
            <person name="Cuomo C."/>
            <person name="de Hoog S."/>
            <person name="Gorbushina A."/>
            <person name="Stielow B."/>
            <person name="Teixiera M."/>
            <person name="Abouelleil A."/>
            <person name="Chapman S.B."/>
            <person name="Priest M."/>
            <person name="Young S.K."/>
            <person name="Wortman J."/>
            <person name="Nusbaum C."/>
            <person name="Birren B."/>
        </authorList>
    </citation>
    <scope>NUCLEOTIDE SEQUENCE [LARGE SCALE GENOMIC DNA]</scope>
    <source>
        <strain evidence="3 4">CBS 121828</strain>
    </source>
</reference>
<feature type="transmembrane region" description="Helical" evidence="2">
    <location>
        <begin position="363"/>
        <end position="384"/>
    </location>
</feature>
<name>A0A0D1Z407_9EURO</name>
<protein>
    <recommendedName>
        <fullName evidence="5">Vacuolar protein sorting-associated protein 62</fullName>
    </recommendedName>
</protein>
<gene>
    <name evidence="3" type="ORF">PV11_03767</name>
</gene>
<dbReference type="STRING" id="1016849.A0A0D1Z407"/>
<dbReference type="PANTHER" id="PTHR48220:SF1">
    <property type="entry name" value="VACUOLAR PROTEIN SORTING-ASSOCIATED PROTEIN 62-RELATED"/>
    <property type="match status" value="1"/>
</dbReference>
<dbReference type="AlphaFoldDB" id="A0A0D1Z407"/>
<evidence type="ECO:0000256" key="1">
    <source>
        <dbReference type="SAM" id="MobiDB-lite"/>
    </source>
</evidence>
<dbReference type="OrthoDB" id="188042at2759"/>
<dbReference type="PANTHER" id="PTHR48220">
    <property type="match status" value="1"/>
</dbReference>
<evidence type="ECO:0000313" key="4">
    <source>
        <dbReference type="Proteomes" id="UP000053599"/>
    </source>
</evidence>
<feature type="region of interest" description="Disordered" evidence="1">
    <location>
        <begin position="424"/>
        <end position="448"/>
    </location>
</feature>
<evidence type="ECO:0008006" key="5">
    <source>
        <dbReference type="Google" id="ProtNLM"/>
    </source>
</evidence>
<dbReference type="Proteomes" id="UP000053599">
    <property type="component" value="Unassembled WGS sequence"/>
</dbReference>
<dbReference type="EMBL" id="KN846952">
    <property type="protein sequence ID" value="KIV81593.1"/>
    <property type="molecule type" value="Genomic_DNA"/>
</dbReference>
<evidence type="ECO:0000256" key="2">
    <source>
        <dbReference type="SAM" id="Phobius"/>
    </source>
</evidence>
<dbReference type="GO" id="GO:0000329">
    <property type="term" value="C:fungal-type vacuole membrane"/>
    <property type="evidence" value="ECO:0007669"/>
    <property type="project" value="TreeGrafter"/>
</dbReference>
<feature type="transmembrane region" description="Helical" evidence="2">
    <location>
        <begin position="12"/>
        <end position="31"/>
    </location>
</feature>
<evidence type="ECO:0000313" key="3">
    <source>
        <dbReference type="EMBL" id="KIV81593.1"/>
    </source>
</evidence>
<sequence length="448" mass="50514">MALGGKPRYLEVFPTFLFVLGLLPLLAISAVPDYVKDHAPIIWLHSNDSFMPSDIPSHVQHTTAFKRFKPLADSALLNFNDLSSLNQYGQDVYLTAVENITTMPEWLFGETPDVNGALHNSTACAVVLIEKPDQIVDAFYFYFYSFDEGADITQVLPPLNKILPDSKPGDHFGNHVGDWEHNMVRFKDGVPVGIWYSQHAWGETCLWDDEACLSKQDDRPVVYSARGSHANYPSAGSHIHDAALIDVADKGRLWDPIQPAWFYTYNPSTDNLTALEPENAPTDWFSFLGGWGDQQYPDEDPRQQTVPYFGLKKYNSGPNGPRFKHLLRKGLMPNEKPRPTLMGTMVRIYMSWYGCCLRGINPWVVVISILLFLAVTTFLAVFTVRRLTPVGKRWLTRARKGKHASGVGSVKGLGTKVTDWFTRRKQRQEHSSEYSMGLLDPAEGEDEV</sequence>
<keyword evidence="2" id="KW-0812">Transmembrane</keyword>
<accession>A0A0D1Z407</accession>
<dbReference type="InterPro" id="IPR053102">
    <property type="entry name" value="VPS_Associated"/>
</dbReference>
<dbReference type="Pfam" id="PF06101">
    <property type="entry name" value="Vps62"/>
    <property type="match status" value="1"/>
</dbReference>
<proteinExistence type="predicted"/>
<dbReference type="InterPro" id="IPR009291">
    <property type="entry name" value="Vps62"/>
</dbReference>
<organism evidence="3 4">
    <name type="scientific">Exophiala sideris</name>
    <dbReference type="NCBI Taxonomy" id="1016849"/>
    <lineage>
        <taxon>Eukaryota</taxon>
        <taxon>Fungi</taxon>
        <taxon>Dikarya</taxon>
        <taxon>Ascomycota</taxon>
        <taxon>Pezizomycotina</taxon>
        <taxon>Eurotiomycetes</taxon>
        <taxon>Chaetothyriomycetidae</taxon>
        <taxon>Chaetothyriales</taxon>
        <taxon>Herpotrichiellaceae</taxon>
        <taxon>Exophiala</taxon>
    </lineage>
</organism>
<keyword evidence="2" id="KW-0472">Membrane</keyword>